<dbReference type="InterPro" id="IPR036259">
    <property type="entry name" value="MFS_trans_sf"/>
</dbReference>
<dbReference type="Proteomes" id="UP000188929">
    <property type="component" value="Unassembled WGS sequence"/>
</dbReference>
<dbReference type="GO" id="GO:0022857">
    <property type="term" value="F:transmembrane transporter activity"/>
    <property type="evidence" value="ECO:0007669"/>
    <property type="project" value="InterPro"/>
</dbReference>
<sequence length="418" mass="41348">MTGVPASSAPPPADARRRRVVLGRAAGLAAAAYAFVVTMAGTTLPTPLYPAYRAEFGFSQLMVTVVFATYAVGVIAALLLFGRLSDRVGRRWALLPGLAASAVSAVVFLLAGGLAALLVGRLLSGLSAGILTGTATATIVDLAAPGKASRAALVATVANMGGLGCGPVVAGLVARFGEHPLRLTFVVDLALLIPAALGVLLMPETVTPAARAAARAGGRLVALPRVPAEVRAAFARAALAGFAGFAVLGMFTAVCPAFLGEELGVHNPLVTGLVVAAVFGSSAAGQLVARRTGPAAGLPLGCVVLIVGVGVVALALVFASLTLLTAGGVVAGVGQGLSFSSGLGALLAAAPARARARTSSAFFVVAYVALSVPVVGIGVLATLTTLRTAGLVFVAVVGLLALAVLALLRRAPRRPAAP</sequence>
<dbReference type="InterPro" id="IPR050171">
    <property type="entry name" value="MFS_Transporters"/>
</dbReference>
<feature type="transmembrane region" description="Helical" evidence="7">
    <location>
        <begin position="180"/>
        <end position="201"/>
    </location>
</feature>
<feature type="transmembrane region" description="Helical" evidence="7">
    <location>
        <begin position="61"/>
        <end position="81"/>
    </location>
</feature>
<keyword evidence="3" id="KW-1003">Cell membrane</keyword>
<dbReference type="OrthoDB" id="3177957at2"/>
<dbReference type="STRING" id="1834516.BL253_04035"/>
<keyword evidence="4 7" id="KW-0812">Transmembrane</keyword>
<accession>A0A1V2IIW9</accession>
<evidence type="ECO:0000256" key="5">
    <source>
        <dbReference type="ARBA" id="ARBA00022989"/>
    </source>
</evidence>
<feature type="transmembrane region" description="Helical" evidence="7">
    <location>
        <begin position="151"/>
        <end position="174"/>
    </location>
</feature>
<feature type="transmembrane region" description="Helical" evidence="7">
    <location>
        <begin position="361"/>
        <end position="383"/>
    </location>
</feature>
<evidence type="ECO:0000313" key="9">
    <source>
        <dbReference type="EMBL" id="ONH32975.1"/>
    </source>
</evidence>
<name>A0A1V2IIW9_9ACTN</name>
<keyword evidence="10" id="KW-1185">Reference proteome</keyword>
<dbReference type="AlphaFoldDB" id="A0A1V2IIW9"/>
<dbReference type="InterPro" id="IPR020846">
    <property type="entry name" value="MFS_dom"/>
</dbReference>
<feature type="transmembrane region" description="Helical" evidence="7">
    <location>
        <begin position="329"/>
        <end position="349"/>
    </location>
</feature>
<dbReference type="GO" id="GO:0005886">
    <property type="term" value="C:plasma membrane"/>
    <property type="evidence" value="ECO:0007669"/>
    <property type="project" value="UniProtKB-SubCell"/>
</dbReference>
<evidence type="ECO:0000256" key="3">
    <source>
        <dbReference type="ARBA" id="ARBA00022475"/>
    </source>
</evidence>
<evidence type="ECO:0000256" key="7">
    <source>
        <dbReference type="SAM" id="Phobius"/>
    </source>
</evidence>
<comment type="subcellular location">
    <subcellularLocation>
        <location evidence="1">Cell membrane</location>
        <topology evidence="1">Multi-pass membrane protein</topology>
    </subcellularLocation>
</comment>
<evidence type="ECO:0000256" key="2">
    <source>
        <dbReference type="ARBA" id="ARBA00022448"/>
    </source>
</evidence>
<dbReference type="EMBL" id="MOMC01000008">
    <property type="protein sequence ID" value="ONH32975.1"/>
    <property type="molecule type" value="Genomic_DNA"/>
</dbReference>
<keyword evidence="5 7" id="KW-1133">Transmembrane helix</keyword>
<comment type="caution">
    <text evidence="9">The sequence shown here is derived from an EMBL/GenBank/DDBJ whole genome shotgun (WGS) entry which is preliminary data.</text>
</comment>
<dbReference type="Gene3D" id="1.20.1250.20">
    <property type="entry name" value="MFS general substrate transporter like domains"/>
    <property type="match status" value="1"/>
</dbReference>
<evidence type="ECO:0000256" key="1">
    <source>
        <dbReference type="ARBA" id="ARBA00004651"/>
    </source>
</evidence>
<feature type="transmembrane region" description="Helical" evidence="7">
    <location>
        <begin position="265"/>
        <end position="288"/>
    </location>
</feature>
<gene>
    <name evidence="9" type="ORF">BL253_04035</name>
</gene>
<dbReference type="RefSeq" id="WP_076813788.1">
    <property type="nucleotide sequence ID" value="NZ_MOMC01000008.1"/>
</dbReference>
<dbReference type="Pfam" id="PF07690">
    <property type="entry name" value="MFS_1"/>
    <property type="match status" value="1"/>
</dbReference>
<feature type="transmembrane region" description="Helical" evidence="7">
    <location>
        <begin position="125"/>
        <end position="144"/>
    </location>
</feature>
<dbReference type="SUPFAM" id="SSF103473">
    <property type="entry name" value="MFS general substrate transporter"/>
    <property type="match status" value="1"/>
</dbReference>
<feature type="transmembrane region" description="Helical" evidence="7">
    <location>
        <begin position="389"/>
        <end position="408"/>
    </location>
</feature>
<proteinExistence type="predicted"/>
<dbReference type="InterPro" id="IPR011701">
    <property type="entry name" value="MFS"/>
</dbReference>
<feature type="transmembrane region" description="Helical" evidence="7">
    <location>
        <begin position="93"/>
        <end position="119"/>
    </location>
</feature>
<protein>
    <submittedName>
        <fullName evidence="9">MFS transporter</fullName>
    </submittedName>
</protein>
<evidence type="ECO:0000259" key="8">
    <source>
        <dbReference type="PROSITE" id="PS50850"/>
    </source>
</evidence>
<feature type="transmembrane region" description="Helical" evidence="7">
    <location>
        <begin position="21"/>
        <end position="41"/>
    </location>
</feature>
<feature type="transmembrane region" description="Helical" evidence="7">
    <location>
        <begin position="300"/>
        <end position="323"/>
    </location>
</feature>
<feature type="transmembrane region" description="Helical" evidence="7">
    <location>
        <begin position="233"/>
        <end position="259"/>
    </location>
</feature>
<dbReference type="PANTHER" id="PTHR23517">
    <property type="entry name" value="RESISTANCE PROTEIN MDTM, PUTATIVE-RELATED-RELATED"/>
    <property type="match status" value="1"/>
</dbReference>
<feature type="domain" description="Major facilitator superfamily (MFS) profile" evidence="8">
    <location>
        <begin position="26"/>
        <end position="415"/>
    </location>
</feature>
<keyword evidence="2" id="KW-0813">Transport</keyword>
<reference evidence="10" key="1">
    <citation type="submission" date="2016-10" db="EMBL/GenBank/DDBJ databases">
        <title>Frankia sp. NRRL B-16386 Genome sequencing.</title>
        <authorList>
            <person name="Ghodhbane-Gtari F."/>
            <person name="Swanson E."/>
            <person name="Gueddou A."/>
            <person name="Hezbri K."/>
            <person name="Ktari K."/>
            <person name="Nouioui I."/>
            <person name="Morris K."/>
            <person name="Simpson S."/>
            <person name="Abebe-Akele F."/>
            <person name="Thomas K."/>
            <person name="Gtari M."/>
            <person name="Tisa L.S."/>
        </authorList>
    </citation>
    <scope>NUCLEOTIDE SEQUENCE [LARGE SCALE GENOMIC DNA]</scope>
    <source>
        <strain evidence="10">NRRL B-16386</strain>
    </source>
</reference>
<evidence type="ECO:0000313" key="10">
    <source>
        <dbReference type="Proteomes" id="UP000188929"/>
    </source>
</evidence>
<dbReference type="PANTHER" id="PTHR23517:SF13">
    <property type="entry name" value="MAJOR FACILITATOR SUPERFAMILY MFS_1"/>
    <property type="match status" value="1"/>
</dbReference>
<organism evidence="9 10">
    <name type="scientific">Pseudofrankia asymbiotica</name>
    <dbReference type="NCBI Taxonomy" id="1834516"/>
    <lineage>
        <taxon>Bacteria</taxon>
        <taxon>Bacillati</taxon>
        <taxon>Actinomycetota</taxon>
        <taxon>Actinomycetes</taxon>
        <taxon>Frankiales</taxon>
        <taxon>Frankiaceae</taxon>
        <taxon>Pseudofrankia</taxon>
    </lineage>
</organism>
<keyword evidence="6 7" id="KW-0472">Membrane</keyword>
<evidence type="ECO:0000256" key="4">
    <source>
        <dbReference type="ARBA" id="ARBA00022692"/>
    </source>
</evidence>
<evidence type="ECO:0000256" key="6">
    <source>
        <dbReference type="ARBA" id="ARBA00023136"/>
    </source>
</evidence>
<dbReference type="PROSITE" id="PS50850">
    <property type="entry name" value="MFS"/>
    <property type="match status" value="1"/>
</dbReference>